<gene>
    <name evidence="2" type="ORF">C7R93_16500</name>
</gene>
<dbReference type="NCBIfam" id="TIGR04088">
    <property type="entry name" value="cognate_SipW"/>
    <property type="match status" value="1"/>
</dbReference>
<feature type="signal peptide" evidence="1">
    <location>
        <begin position="1"/>
        <end position="20"/>
    </location>
</feature>
<name>A0A2P7V541_9BACL</name>
<reference evidence="2 3" key="1">
    <citation type="submission" date="2018-03" db="EMBL/GenBank/DDBJ databases">
        <title>Brevisbacillus phylogenomics.</title>
        <authorList>
            <person name="Dunlap C."/>
        </authorList>
    </citation>
    <scope>NUCLEOTIDE SEQUENCE [LARGE SCALE GENOMIC DNA]</scope>
    <source>
        <strain evidence="2 3">NRRL NRS-1210</strain>
    </source>
</reference>
<dbReference type="OrthoDB" id="2660939at2"/>
<sequence>MLALAAVGVGSALVGGATFAYFSDQEVVNNTFAAGTLDLSVNKQVVYDVKNIKPGDYMVRYFTIKNSGTLDIEKVLMHSKYTVSDAKGDNGTEDFGDHLYVEFLTSDGQVILLNESLGELQRKTSNGQSPDISTLYTSLKKLPVGDEDTIAMKVIFKENGQDQNKFQGDTLSLTWNLEAFQGKGTEL</sequence>
<evidence type="ECO:0000256" key="1">
    <source>
        <dbReference type="SAM" id="SignalP"/>
    </source>
</evidence>
<dbReference type="EMBL" id="PXZM01000024">
    <property type="protein sequence ID" value="PSJ94340.1"/>
    <property type="molecule type" value="Genomic_DNA"/>
</dbReference>
<dbReference type="InterPro" id="IPR023833">
    <property type="entry name" value="Signal_pept_SipW-depend-type"/>
</dbReference>
<dbReference type="AlphaFoldDB" id="A0A2P7V541"/>
<dbReference type="InterPro" id="IPR022121">
    <property type="entry name" value="Peptidase_M73_camelysin"/>
</dbReference>
<dbReference type="Proteomes" id="UP000240419">
    <property type="component" value="Unassembled WGS sequence"/>
</dbReference>
<accession>A0A2P7V541</accession>
<feature type="chain" id="PRO_5038971793" evidence="1">
    <location>
        <begin position="21"/>
        <end position="187"/>
    </location>
</feature>
<evidence type="ECO:0000313" key="2">
    <source>
        <dbReference type="EMBL" id="PSJ94340.1"/>
    </source>
</evidence>
<protein>
    <submittedName>
        <fullName evidence="2">Cell division protein FtsN</fullName>
    </submittedName>
</protein>
<evidence type="ECO:0000313" key="3">
    <source>
        <dbReference type="Proteomes" id="UP000240419"/>
    </source>
</evidence>
<organism evidence="2 3">
    <name type="scientific">Brevibacillus fortis</name>
    <dbReference type="NCBI Taxonomy" id="2126352"/>
    <lineage>
        <taxon>Bacteria</taxon>
        <taxon>Bacillati</taxon>
        <taxon>Bacillota</taxon>
        <taxon>Bacilli</taxon>
        <taxon>Bacillales</taxon>
        <taxon>Paenibacillaceae</taxon>
        <taxon>Brevibacillus</taxon>
    </lineage>
</organism>
<comment type="caution">
    <text evidence="2">The sequence shown here is derived from an EMBL/GenBank/DDBJ whole genome shotgun (WGS) entry which is preliminary data.</text>
</comment>
<keyword evidence="1" id="KW-0732">Signal</keyword>
<keyword evidence="3" id="KW-1185">Reference proteome</keyword>
<keyword evidence="2" id="KW-0132">Cell division</keyword>
<proteinExistence type="predicted"/>
<keyword evidence="2" id="KW-0131">Cell cycle</keyword>
<dbReference type="Pfam" id="PF12389">
    <property type="entry name" value="Peptidase_M73"/>
    <property type="match status" value="1"/>
</dbReference>
<dbReference type="GO" id="GO:0051301">
    <property type="term" value="P:cell division"/>
    <property type="evidence" value="ECO:0007669"/>
    <property type="project" value="UniProtKB-KW"/>
</dbReference>